<dbReference type="InterPro" id="IPR037914">
    <property type="entry name" value="SpoVT-AbrB_sf"/>
</dbReference>
<dbReference type="AlphaFoldDB" id="A0A8A4TGX6"/>
<dbReference type="KEGG" id="scor:J3U87_20905"/>
<comment type="subcellular location">
    <subcellularLocation>
        <location evidence="7">Cytoplasm</location>
        <location evidence="7">Nucleoid</location>
    </subcellularLocation>
</comment>
<dbReference type="GO" id="GO:0000976">
    <property type="term" value="F:transcription cis-regulatory region binding"/>
    <property type="evidence" value="ECO:0007669"/>
    <property type="project" value="TreeGrafter"/>
</dbReference>
<dbReference type="PANTHER" id="PTHR34701:SF1">
    <property type="entry name" value="TRANSCRIPTIONAL REGULATOR MRAZ"/>
    <property type="match status" value="1"/>
</dbReference>
<dbReference type="EMBL" id="CP071793">
    <property type="protein sequence ID" value="QTD48051.1"/>
    <property type="molecule type" value="Genomic_DNA"/>
</dbReference>
<proteinExistence type="inferred from homology"/>
<comment type="subunit">
    <text evidence="7">Forms oligomers.</text>
</comment>
<evidence type="ECO:0000259" key="8">
    <source>
        <dbReference type="PROSITE" id="PS51740"/>
    </source>
</evidence>
<dbReference type="GO" id="GO:0005737">
    <property type="term" value="C:cytoplasm"/>
    <property type="evidence" value="ECO:0007669"/>
    <property type="project" value="UniProtKB-UniRule"/>
</dbReference>
<dbReference type="PROSITE" id="PS51740">
    <property type="entry name" value="SPOVT_ABRB"/>
    <property type="match status" value="2"/>
</dbReference>
<dbReference type="InterPro" id="IPR038619">
    <property type="entry name" value="MraZ_sf"/>
</dbReference>
<dbReference type="InterPro" id="IPR007159">
    <property type="entry name" value="SpoVT-AbrB_dom"/>
</dbReference>
<sequence length="146" mass="16379">MATRLRGHAEARIDEKGRLKMPSVFKKNLESTYGSTLFVTALTDEYLQIYPVQVWEEIEARVNALGTMNPLKRKFLTRANRCGAEVEMDGQGRVSIKPTQRGQVGIAQDVVLIGCTDHIEMWPSEKITALDGEDDFTAEDFMTLGI</sequence>
<gene>
    <name evidence="7" type="primary">mraZ</name>
    <name evidence="9" type="ORF">J3U87_20905</name>
</gene>
<evidence type="ECO:0000256" key="3">
    <source>
        <dbReference type="ARBA" id="ARBA00022737"/>
    </source>
</evidence>
<name>A0A8A4TGX6_SULCO</name>
<evidence type="ECO:0000256" key="2">
    <source>
        <dbReference type="ARBA" id="ARBA00022490"/>
    </source>
</evidence>
<comment type="similarity">
    <text evidence="7">Belongs to the MraZ family.</text>
</comment>
<evidence type="ECO:0000313" key="9">
    <source>
        <dbReference type="EMBL" id="QTD48051.1"/>
    </source>
</evidence>
<accession>A0A8A4TGX6</accession>
<feature type="domain" description="SpoVT-AbrB" evidence="8">
    <location>
        <begin position="83"/>
        <end position="126"/>
    </location>
</feature>
<dbReference type="Pfam" id="PF02381">
    <property type="entry name" value="MraZ"/>
    <property type="match status" value="2"/>
</dbReference>
<dbReference type="RefSeq" id="WP_237377713.1">
    <property type="nucleotide sequence ID" value="NZ_CP071793.1"/>
</dbReference>
<dbReference type="InterPro" id="IPR035644">
    <property type="entry name" value="MraZ_C"/>
</dbReference>
<dbReference type="CDD" id="cd16321">
    <property type="entry name" value="MraZ_C"/>
    <property type="match status" value="1"/>
</dbReference>
<dbReference type="InterPro" id="IPR035642">
    <property type="entry name" value="MraZ_N"/>
</dbReference>
<dbReference type="InterPro" id="IPR003444">
    <property type="entry name" value="MraZ"/>
</dbReference>
<dbReference type="InterPro" id="IPR020603">
    <property type="entry name" value="MraZ_dom"/>
</dbReference>
<keyword evidence="3" id="KW-0677">Repeat</keyword>
<keyword evidence="10" id="KW-1185">Reference proteome</keyword>
<reference evidence="9" key="1">
    <citation type="submission" date="2021-03" db="EMBL/GenBank/DDBJ databases">
        <title>Acanthopleuribacteraceae sp. M133.</title>
        <authorList>
            <person name="Wang G."/>
        </authorList>
    </citation>
    <scope>NUCLEOTIDE SEQUENCE</scope>
    <source>
        <strain evidence="9">M133</strain>
    </source>
</reference>
<feature type="domain" description="SpoVT-AbrB" evidence="8">
    <location>
        <begin position="8"/>
        <end position="54"/>
    </location>
</feature>
<keyword evidence="2 7" id="KW-0963">Cytoplasm</keyword>
<dbReference type="SUPFAM" id="SSF89447">
    <property type="entry name" value="AbrB/MazE/MraZ-like"/>
    <property type="match status" value="1"/>
</dbReference>
<evidence type="ECO:0000256" key="7">
    <source>
        <dbReference type="HAMAP-Rule" id="MF_01008"/>
    </source>
</evidence>
<evidence type="ECO:0000256" key="1">
    <source>
        <dbReference type="ARBA" id="ARBA00013860"/>
    </source>
</evidence>
<dbReference type="GO" id="GO:2000143">
    <property type="term" value="P:negative regulation of DNA-templated transcription initiation"/>
    <property type="evidence" value="ECO:0007669"/>
    <property type="project" value="TreeGrafter"/>
</dbReference>
<protein>
    <recommendedName>
        <fullName evidence="1 7">Transcriptional regulator MraZ</fullName>
    </recommendedName>
</protein>
<dbReference type="GO" id="GO:0009295">
    <property type="term" value="C:nucleoid"/>
    <property type="evidence" value="ECO:0007669"/>
    <property type="project" value="UniProtKB-SubCell"/>
</dbReference>
<evidence type="ECO:0000256" key="4">
    <source>
        <dbReference type="ARBA" id="ARBA00023015"/>
    </source>
</evidence>
<dbReference type="PANTHER" id="PTHR34701">
    <property type="entry name" value="TRANSCRIPTIONAL REGULATOR MRAZ"/>
    <property type="match status" value="1"/>
</dbReference>
<evidence type="ECO:0000256" key="6">
    <source>
        <dbReference type="ARBA" id="ARBA00023163"/>
    </source>
</evidence>
<dbReference type="Gene3D" id="3.40.1550.20">
    <property type="entry name" value="Transcriptional regulator MraZ domain"/>
    <property type="match status" value="1"/>
</dbReference>
<dbReference type="Proteomes" id="UP000663929">
    <property type="component" value="Chromosome"/>
</dbReference>
<organism evidence="9 10">
    <name type="scientific">Sulfidibacter corallicola</name>
    <dbReference type="NCBI Taxonomy" id="2818388"/>
    <lineage>
        <taxon>Bacteria</taxon>
        <taxon>Pseudomonadati</taxon>
        <taxon>Acidobacteriota</taxon>
        <taxon>Holophagae</taxon>
        <taxon>Acanthopleuribacterales</taxon>
        <taxon>Acanthopleuribacteraceae</taxon>
        <taxon>Sulfidibacter</taxon>
    </lineage>
</organism>
<dbReference type="CDD" id="cd16320">
    <property type="entry name" value="MraZ_N"/>
    <property type="match status" value="1"/>
</dbReference>
<evidence type="ECO:0000313" key="10">
    <source>
        <dbReference type="Proteomes" id="UP000663929"/>
    </source>
</evidence>
<keyword evidence="6 7" id="KW-0804">Transcription</keyword>
<keyword evidence="4 7" id="KW-0805">Transcription regulation</keyword>
<keyword evidence="5 7" id="KW-0238">DNA-binding</keyword>
<evidence type="ECO:0000256" key="5">
    <source>
        <dbReference type="ARBA" id="ARBA00023125"/>
    </source>
</evidence>
<dbReference type="HAMAP" id="MF_01008">
    <property type="entry name" value="MraZ"/>
    <property type="match status" value="1"/>
</dbReference>
<dbReference type="GO" id="GO:0003700">
    <property type="term" value="F:DNA-binding transcription factor activity"/>
    <property type="evidence" value="ECO:0007669"/>
    <property type="project" value="UniProtKB-UniRule"/>
</dbReference>